<name>A0A9Q3I1U6_9BASI</name>
<gene>
    <name evidence="1" type="ORF">O181_062729</name>
</gene>
<dbReference type="EMBL" id="AVOT02029970">
    <property type="protein sequence ID" value="MBW0523014.1"/>
    <property type="molecule type" value="Genomic_DNA"/>
</dbReference>
<dbReference type="Proteomes" id="UP000765509">
    <property type="component" value="Unassembled WGS sequence"/>
</dbReference>
<accession>A0A9Q3I1U6</accession>
<evidence type="ECO:0000313" key="2">
    <source>
        <dbReference type="Proteomes" id="UP000765509"/>
    </source>
</evidence>
<evidence type="ECO:0000313" key="1">
    <source>
        <dbReference type="EMBL" id="MBW0523014.1"/>
    </source>
</evidence>
<proteinExistence type="predicted"/>
<protein>
    <submittedName>
        <fullName evidence="1">Uncharacterized protein</fullName>
    </submittedName>
</protein>
<dbReference type="AlphaFoldDB" id="A0A9Q3I1U6"/>
<reference evidence="1" key="1">
    <citation type="submission" date="2021-03" db="EMBL/GenBank/DDBJ databases">
        <title>Draft genome sequence of rust myrtle Austropuccinia psidii MF-1, a brazilian biotype.</title>
        <authorList>
            <person name="Quecine M.C."/>
            <person name="Pachon D.M.R."/>
            <person name="Bonatelli M.L."/>
            <person name="Correr F.H."/>
            <person name="Franceschini L.M."/>
            <person name="Leite T.F."/>
            <person name="Margarido G.R.A."/>
            <person name="Almeida C.A."/>
            <person name="Ferrarezi J.A."/>
            <person name="Labate C.A."/>
        </authorList>
    </citation>
    <scope>NUCLEOTIDE SEQUENCE</scope>
    <source>
        <strain evidence="1">MF-1</strain>
    </source>
</reference>
<comment type="caution">
    <text evidence="1">The sequence shown here is derived from an EMBL/GenBank/DDBJ whole genome shotgun (WGS) entry which is preliminary data.</text>
</comment>
<sequence length="153" mass="17718">METFSVSQLEYWKELSKENKSSPKNQENLENSFHQVLDNEEVKDSKDKVKIHEELAPTNTEYFDLKLKEENCPGILASRKENVNTCSQSSQAIKTYNFKNPEDMRRKTLKKLFSPIKAWKFLAKVIFKSNWNSSIKPVVKLASFTSESKGFSS</sequence>
<keyword evidence="2" id="KW-1185">Reference proteome</keyword>
<organism evidence="1 2">
    <name type="scientific">Austropuccinia psidii MF-1</name>
    <dbReference type="NCBI Taxonomy" id="1389203"/>
    <lineage>
        <taxon>Eukaryota</taxon>
        <taxon>Fungi</taxon>
        <taxon>Dikarya</taxon>
        <taxon>Basidiomycota</taxon>
        <taxon>Pucciniomycotina</taxon>
        <taxon>Pucciniomycetes</taxon>
        <taxon>Pucciniales</taxon>
        <taxon>Sphaerophragmiaceae</taxon>
        <taxon>Austropuccinia</taxon>
    </lineage>
</organism>